<reference evidence="1" key="1">
    <citation type="submission" date="2018-01" db="EMBL/GenBank/DDBJ databases">
        <title>Prevalence of blaNDM and mcr-1 in Escherichia coli from food in China.</title>
        <authorList>
            <person name="Liu X."/>
            <person name="Li R."/>
            <person name="Chen S."/>
        </authorList>
    </citation>
    <scope>NUCLEOTIDE SEQUENCE</scope>
    <source>
        <strain evidence="1">1106</strain>
        <plasmid evidence="1">p1106-IncHI2</plasmid>
    </source>
</reference>
<sequence length="169" mass="18726">MGERFGEAGRRIHLQQEIGDARGRDLLVEIEQQIFGACRRGGFEFLDMQNAVFNRPARDRACASGTAKLAQPHVEASLPVCQPFLRPQWHSETTAFRDGLCRNECVFQIAIAPGPSKPDISGAERMALSQILQVNSMLTMGREVAAPDIAERADDFEYHCRKAEAPVEG</sequence>
<gene>
    <name evidence="1" type="ORF">OFHDAIJP_00248</name>
</gene>
<geneLocation type="plasmid" evidence="1">
    <name>p1106-IncHI2</name>
</geneLocation>
<name>A0A2S1J899_ECOLX</name>
<proteinExistence type="predicted"/>
<evidence type="ECO:0000313" key="1">
    <source>
        <dbReference type="EMBL" id="AWF74535.1"/>
    </source>
</evidence>
<keyword evidence="1" id="KW-0614">Plasmid</keyword>
<dbReference type="EMBL" id="MG825373">
    <property type="protein sequence ID" value="AWF74535.1"/>
    <property type="molecule type" value="Genomic_DNA"/>
</dbReference>
<protein>
    <submittedName>
        <fullName evidence="1">Uncharacterized protein</fullName>
    </submittedName>
</protein>
<dbReference type="AlphaFoldDB" id="A0A2S1J899"/>
<accession>A0A2S1J899</accession>
<organism evidence="1">
    <name type="scientific">Escherichia coli</name>
    <dbReference type="NCBI Taxonomy" id="562"/>
    <lineage>
        <taxon>Bacteria</taxon>
        <taxon>Pseudomonadati</taxon>
        <taxon>Pseudomonadota</taxon>
        <taxon>Gammaproteobacteria</taxon>
        <taxon>Enterobacterales</taxon>
        <taxon>Enterobacteriaceae</taxon>
        <taxon>Escherichia</taxon>
    </lineage>
</organism>